<reference evidence="1" key="5">
    <citation type="journal article" date="2021" name="G3 (Bethesda)">
        <title>Aegilops tauschii genome assembly Aet v5.0 features greater sequence contiguity and improved annotation.</title>
        <authorList>
            <person name="Wang L."/>
            <person name="Zhu T."/>
            <person name="Rodriguez J.C."/>
            <person name="Deal K.R."/>
            <person name="Dubcovsky J."/>
            <person name="McGuire P.E."/>
            <person name="Lux T."/>
            <person name="Spannagl M."/>
            <person name="Mayer K.F.X."/>
            <person name="Baldrich P."/>
            <person name="Meyers B.C."/>
            <person name="Huo N."/>
            <person name="Gu Y.Q."/>
            <person name="Zhou H."/>
            <person name="Devos K.M."/>
            <person name="Bennetzen J.L."/>
            <person name="Unver T."/>
            <person name="Budak H."/>
            <person name="Gulick P.J."/>
            <person name="Galiba G."/>
            <person name="Kalapos B."/>
            <person name="Nelson D.R."/>
            <person name="Li P."/>
            <person name="You F.M."/>
            <person name="Luo M.C."/>
            <person name="Dvorak J."/>
        </authorList>
    </citation>
    <scope>NUCLEOTIDE SEQUENCE [LARGE SCALE GENOMIC DNA]</scope>
    <source>
        <strain evidence="1">cv. AL8/78</strain>
    </source>
</reference>
<organism evidence="1 2">
    <name type="scientific">Aegilops tauschii subsp. strangulata</name>
    <name type="common">Goatgrass</name>
    <dbReference type="NCBI Taxonomy" id="200361"/>
    <lineage>
        <taxon>Eukaryota</taxon>
        <taxon>Viridiplantae</taxon>
        <taxon>Streptophyta</taxon>
        <taxon>Embryophyta</taxon>
        <taxon>Tracheophyta</taxon>
        <taxon>Spermatophyta</taxon>
        <taxon>Magnoliopsida</taxon>
        <taxon>Liliopsida</taxon>
        <taxon>Poales</taxon>
        <taxon>Poaceae</taxon>
        <taxon>BOP clade</taxon>
        <taxon>Pooideae</taxon>
        <taxon>Triticodae</taxon>
        <taxon>Triticeae</taxon>
        <taxon>Triticinae</taxon>
        <taxon>Aegilops</taxon>
    </lineage>
</organism>
<accession>A0A453BJ33</accession>
<evidence type="ECO:0000313" key="2">
    <source>
        <dbReference type="Proteomes" id="UP000015105"/>
    </source>
</evidence>
<reference evidence="2" key="1">
    <citation type="journal article" date="2014" name="Science">
        <title>Ancient hybridizations among the ancestral genomes of bread wheat.</title>
        <authorList>
            <consortium name="International Wheat Genome Sequencing Consortium,"/>
            <person name="Marcussen T."/>
            <person name="Sandve S.R."/>
            <person name="Heier L."/>
            <person name="Spannagl M."/>
            <person name="Pfeifer M."/>
            <person name="Jakobsen K.S."/>
            <person name="Wulff B.B."/>
            <person name="Steuernagel B."/>
            <person name="Mayer K.F."/>
            <person name="Olsen O.A."/>
        </authorList>
    </citation>
    <scope>NUCLEOTIDE SEQUENCE [LARGE SCALE GENOMIC DNA]</scope>
    <source>
        <strain evidence="2">cv. AL8/78</strain>
    </source>
</reference>
<sequence>MCFSSEMWPCRCWLSNLRCNPSLYSLAHEQNRAAAAIYPLISWSDSNLGSLLLVQATG</sequence>
<name>A0A453BJ33_AEGTS</name>
<protein>
    <submittedName>
        <fullName evidence="1">Uncharacterized protein</fullName>
    </submittedName>
</protein>
<dbReference type="EnsemblPlants" id="AET2Gv20526400.44">
    <property type="protein sequence ID" value="AET2Gv20526400.44"/>
    <property type="gene ID" value="AET2Gv20526400"/>
</dbReference>
<evidence type="ECO:0000313" key="1">
    <source>
        <dbReference type="EnsemblPlants" id="AET2Gv20526400.44"/>
    </source>
</evidence>
<keyword evidence="2" id="KW-1185">Reference proteome</keyword>
<dbReference type="Gramene" id="AET2Gv20526400.44">
    <property type="protein sequence ID" value="AET2Gv20526400.44"/>
    <property type="gene ID" value="AET2Gv20526400"/>
</dbReference>
<reference evidence="2" key="2">
    <citation type="journal article" date="2017" name="Nat. Plants">
        <title>The Aegilops tauschii genome reveals multiple impacts of transposons.</title>
        <authorList>
            <person name="Zhao G."/>
            <person name="Zou C."/>
            <person name="Li K."/>
            <person name="Wang K."/>
            <person name="Li T."/>
            <person name="Gao L."/>
            <person name="Zhang X."/>
            <person name="Wang H."/>
            <person name="Yang Z."/>
            <person name="Liu X."/>
            <person name="Jiang W."/>
            <person name="Mao L."/>
            <person name="Kong X."/>
            <person name="Jiao Y."/>
            <person name="Jia J."/>
        </authorList>
    </citation>
    <scope>NUCLEOTIDE SEQUENCE [LARGE SCALE GENOMIC DNA]</scope>
    <source>
        <strain evidence="2">cv. AL8/78</strain>
    </source>
</reference>
<reference evidence="1" key="3">
    <citation type="journal article" date="2017" name="Nature">
        <title>Genome sequence of the progenitor of the wheat D genome Aegilops tauschii.</title>
        <authorList>
            <person name="Luo M.C."/>
            <person name="Gu Y.Q."/>
            <person name="Puiu D."/>
            <person name="Wang H."/>
            <person name="Twardziok S.O."/>
            <person name="Deal K.R."/>
            <person name="Huo N."/>
            <person name="Zhu T."/>
            <person name="Wang L."/>
            <person name="Wang Y."/>
            <person name="McGuire P.E."/>
            <person name="Liu S."/>
            <person name="Long H."/>
            <person name="Ramasamy R.K."/>
            <person name="Rodriguez J.C."/>
            <person name="Van S.L."/>
            <person name="Yuan L."/>
            <person name="Wang Z."/>
            <person name="Xia Z."/>
            <person name="Xiao L."/>
            <person name="Anderson O.D."/>
            <person name="Ouyang S."/>
            <person name="Liang Y."/>
            <person name="Zimin A.V."/>
            <person name="Pertea G."/>
            <person name="Qi P."/>
            <person name="Bennetzen J.L."/>
            <person name="Dai X."/>
            <person name="Dawson M.W."/>
            <person name="Muller H.G."/>
            <person name="Kugler K."/>
            <person name="Rivarola-Duarte L."/>
            <person name="Spannagl M."/>
            <person name="Mayer K.F.X."/>
            <person name="Lu F.H."/>
            <person name="Bevan M.W."/>
            <person name="Leroy P."/>
            <person name="Li P."/>
            <person name="You F.M."/>
            <person name="Sun Q."/>
            <person name="Liu Z."/>
            <person name="Lyons E."/>
            <person name="Wicker T."/>
            <person name="Salzberg S.L."/>
            <person name="Devos K.M."/>
            <person name="Dvorak J."/>
        </authorList>
    </citation>
    <scope>NUCLEOTIDE SEQUENCE [LARGE SCALE GENOMIC DNA]</scope>
    <source>
        <strain evidence="1">cv. AL8/78</strain>
    </source>
</reference>
<dbReference type="Proteomes" id="UP000015105">
    <property type="component" value="Chromosome 2D"/>
</dbReference>
<reference evidence="1" key="4">
    <citation type="submission" date="2019-03" db="UniProtKB">
        <authorList>
            <consortium name="EnsemblPlants"/>
        </authorList>
    </citation>
    <scope>IDENTIFICATION</scope>
</reference>
<proteinExistence type="predicted"/>
<dbReference type="AlphaFoldDB" id="A0A453BJ33"/>